<evidence type="ECO:0000313" key="7">
    <source>
        <dbReference type="WBParaSite" id="nRc.2.0.1.t10359-RA"/>
    </source>
</evidence>
<dbReference type="AlphaFoldDB" id="A0A915I865"/>
<feature type="domain" description="PDZ" evidence="5">
    <location>
        <begin position="168"/>
        <end position="252"/>
    </location>
</feature>
<dbReference type="InterPro" id="IPR036034">
    <property type="entry name" value="PDZ_sf"/>
</dbReference>
<protein>
    <submittedName>
        <fullName evidence="7">PDZ domain-containing protein</fullName>
    </submittedName>
</protein>
<dbReference type="PANTHER" id="PTHR46227">
    <property type="entry name" value="GLUTAMATE RECEPTOR-INTERACTING PROTEIN GRIP"/>
    <property type="match status" value="1"/>
</dbReference>
<keyword evidence="3" id="KW-0677">Repeat</keyword>
<dbReference type="SUPFAM" id="SSF50156">
    <property type="entry name" value="PDZ domain-like"/>
    <property type="match status" value="3"/>
</dbReference>
<feature type="region of interest" description="Disordered" evidence="4">
    <location>
        <begin position="298"/>
        <end position="344"/>
    </location>
</feature>
<dbReference type="PANTHER" id="PTHR46227:SF2">
    <property type="entry name" value="FI03335P"/>
    <property type="match status" value="1"/>
</dbReference>
<evidence type="ECO:0000313" key="6">
    <source>
        <dbReference type="Proteomes" id="UP000887565"/>
    </source>
</evidence>
<keyword evidence="6" id="KW-1185">Reference proteome</keyword>
<dbReference type="Pfam" id="PF00595">
    <property type="entry name" value="PDZ"/>
    <property type="match status" value="2"/>
</dbReference>
<feature type="compositionally biased region" description="Low complexity" evidence="4">
    <location>
        <begin position="317"/>
        <end position="333"/>
    </location>
</feature>
<feature type="domain" description="PDZ" evidence="5">
    <location>
        <begin position="70"/>
        <end position="154"/>
    </location>
</feature>
<dbReference type="GO" id="GO:0005737">
    <property type="term" value="C:cytoplasm"/>
    <property type="evidence" value="ECO:0007669"/>
    <property type="project" value="UniProtKB-SubCell"/>
</dbReference>
<dbReference type="InterPro" id="IPR043545">
    <property type="entry name" value="GRIP1/2"/>
</dbReference>
<organism evidence="6 7">
    <name type="scientific">Romanomermis culicivorax</name>
    <name type="common">Nematode worm</name>
    <dbReference type="NCBI Taxonomy" id="13658"/>
    <lineage>
        <taxon>Eukaryota</taxon>
        <taxon>Metazoa</taxon>
        <taxon>Ecdysozoa</taxon>
        <taxon>Nematoda</taxon>
        <taxon>Enoplea</taxon>
        <taxon>Dorylaimia</taxon>
        <taxon>Mermithida</taxon>
        <taxon>Mermithoidea</taxon>
        <taxon>Mermithidae</taxon>
        <taxon>Romanomermis</taxon>
    </lineage>
</organism>
<evidence type="ECO:0000256" key="3">
    <source>
        <dbReference type="ARBA" id="ARBA00022737"/>
    </source>
</evidence>
<evidence type="ECO:0000259" key="5">
    <source>
        <dbReference type="PROSITE" id="PS50106"/>
    </source>
</evidence>
<feature type="region of interest" description="Disordered" evidence="4">
    <location>
        <begin position="361"/>
        <end position="391"/>
    </location>
</feature>
<dbReference type="PROSITE" id="PS50106">
    <property type="entry name" value="PDZ"/>
    <property type="match status" value="2"/>
</dbReference>
<proteinExistence type="predicted"/>
<evidence type="ECO:0000256" key="4">
    <source>
        <dbReference type="SAM" id="MobiDB-lite"/>
    </source>
</evidence>
<reference evidence="7" key="1">
    <citation type="submission" date="2022-11" db="UniProtKB">
        <authorList>
            <consortium name="WormBaseParasite"/>
        </authorList>
    </citation>
    <scope>IDENTIFICATION</scope>
</reference>
<dbReference type="SMART" id="SM00228">
    <property type="entry name" value="PDZ"/>
    <property type="match status" value="3"/>
</dbReference>
<dbReference type="OMA" id="HRCGSIQ"/>
<dbReference type="InterPro" id="IPR001478">
    <property type="entry name" value="PDZ"/>
</dbReference>
<evidence type="ECO:0000256" key="2">
    <source>
        <dbReference type="ARBA" id="ARBA00022490"/>
    </source>
</evidence>
<accession>A0A915I865</accession>
<keyword evidence="2" id="KW-0963">Cytoplasm</keyword>
<dbReference type="Gene3D" id="2.30.42.10">
    <property type="match status" value="3"/>
</dbReference>
<feature type="compositionally biased region" description="Low complexity" evidence="4">
    <location>
        <begin position="361"/>
        <end position="378"/>
    </location>
</feature>
<evidence type="ECO:0000256" key="1">
    <source>
        <dbReference type="ARBA" id="ARBA00004496"/>
    </source>
</evidence>
<dbReference type="GO" id="GO:0098887">
    <property type="term" value="P:neurotransmitter receptor transport, endosome to postsynaptic membrane"/>
    <property type="evidence" value="ECO:0007669"/>
    <property type="project" value="TreeGrafter"/>
</dbReference>
<dbReference type="WBParaSite" id="nRc.2.0.1.t10359-RA">
    <property type="protein sequence ID" value="nRc.2.0.1.t10359-RA"/>
    <property type="gene ID" value="nRc.2.0.1.g10359"/>
</dbReference>
<name>A0A915I865_ROMCU</name>
<sequence>MVCVEVPYEEEGRCGVLQIGDRILAINDWCTASGTAEEANYIIRHASGPLNLTVEFDVMETVLPSSGIFTVKLAKRGQNLGITLNNSATGHKGESVTVKDIRLGSVSHRCGSIQPDDQILSIDNIPLDTCTVDEAIRLLQKSSDIIKLRVKKNYTPFDDMEPATNTVVYTVELSRKGGPLGVTVASTDDNVDPIVISHLAPGGIAEKTGALHVGDRILAINGHSLNGKRVSEAVQLMKQNKDTVSFKIARFVLDHSRYGHHGHILTRGLLMDRPVMVDHYLDMDADGKLGTPVQSIDSAVESLEDSPLAECQQPCTSSSNRNSQNSNSKASSVSGGGGGTMDAAPFAEDLHIQLHKTLSTLKSAGSSSTGSSGQTSHGCRSEVSSSVSMAPTEDEQHYVQLGGESCPCKTHSNCDQQSHQDW</sequence>
<dbReference type="Proteomes" id="UP000887565">
    <property type="component" value="Unplaced"/>
</dbReference>
<comment type="subcellular location">
    <subcellularLocation>
        <location evidence="1">Cytoplasm</location>
    </subcellularLocation>
</comment>